<dbReference type="InParanoid" id="Q2LRG7"/>
<dbReference type="EMBL" id="CP000252">
    <property type="protein sequence ID" value="ABC76675.1"/>
    <property type="molecule type" value="Genomic_DNA"/>
</dbReference>
<gene>
    <name evidence="1" type="ORF">SYN_01753</name>
</gene>
<protein>
    <submittedName>
        <fullName evidence="1">Hypothetical cytosolic protein</fullName>
    </submittedName>
</protein>
<dbReference type="AlphaFoldDB" id="Q2LRG7"/>
<proteinExistence type="predicted"/>
<dbReference type="STRING" id="56780.SYN_01753"/>
<accession>Q2LRG7</accession>
<keyword evidence="2" id="KW-1185">Reference proteome</keyword>
<organism evidence="1 2">
    <name type="scientific">Syntrophus aciditrophicus (strain SB)</name>
    <dbReference type="NCBI Taxonomy" id="56780"/>
    <lineage>
        <taxon>Bacteria</taxon>
        <taxon>Pseudomonadati</taxon>
        <taxon>Thermodesulfobacteriota</taxon>
        <taxon>Syntrophia</taxon>
        <taxon>Syntrophales</taxon>
        <taxon>Syntrophaceae</taxon>
        <taxon>Syntrophus</taxon>
    </lineage>
</organism>
<name>Q2LRG7_SYNAS</name>
<dbReference type="KEGG" id="sat:SYN_01753"/>
<reference evidence="1 2" key="1">
    <citation type="journal article" date="2007" name="Proc. Natl. Acad. Sci. U.S.A.">
        <title>The genome of Syntrophus aciditrophicus: life at the thermodynamic limit of microbial growth.</title>
        <authorList>
            <person name="McInerney M.J."/>
            <person name="Rohlin L."/>
            <person name="Mouttaki H."/>
            <person name="Kim U."/>
            <person name="Krupp R.S."/>
            <person name="Rios-Hernandez L."/>
            <person name="Sieber J."/>
            <person name="Struchtemeyer C.G."/>
            <person name="Bhattacharyya A."/>
            <person name="Campbell J.W."/>
            <person name="Gunsalus R.P."/>
        </authorList>
    </citation>
    <scope>NUCLEOTIDE SEQUENCE [LARGE SCALE GENOMIC DNA]</scope>
    <source>
        <strain evidence="1 2">SB</strain>
    </source>
</reference>
<dbReference type="HOGENOM" id="CLU_2144589_0_0_7"/>
<sequence>MSFCHHHPNSSISSDRAIISRTISFGSMPCFLQSARFSIRPFSSSNFKMISSSSSFIFIPPSGHVLYLNQNIGLTLSVKRLIREIELFVCPFKNGVQDNIYYLNSSDNRTDY</sequence>
<evidence type="ECO:0000313" key="2">
    <source>
        <dbReference type="Proteomes" id="UP000001933"/>
    </source>
</evidence>
<dbReference type="Proteomes" id="UP000001933">
    <property type="component" value="Chromosome"/>
</dbReference>
<evidence type="ECO:0000313" key="1">
    <source>
        <dbReference type="EMBL" id="ABC76675.1"/>
    </source>
</evidence>